<dbReference type="RefSeq" id="WP_183791126.1">
    <property type="nucleotide sequence ID" value="NZ_JACIDU010000005.1"/>
</dbReference>
<evidence type="ECO:0000313" key="2">
    <source>
        <dbReference type="Proteomes" id="UP000584824"/>
    </source>
</evidence>
<dbReference type="EMBL" id="JACIDU010000005">
    <property type="protein sequence ID" value="MBB4103001.1"/>
    <property type="molecule type" value="Genomic_DNA"/>
</dbReference>
<sequence>MAATEILPVADTAVNSGDVTVVAGEPITVALKGAAFGALVYIGLKDDAGAYQNVGRLEQIGGGNVVTISGPGTYRFSRAEGGACGVFRA</sequence>
<name>A0A7W6K0N9_9HYPH</name>
<reference evidence="1 2" key="1">
    <citation type="submission" date="2020-08" db="EMBL/GenBank/DDBJ databases">
        <title>Genomic Encyclopedia of Type Strains, Phase IV (KMG-IV): sequencing the most valuable type-strain genomes for metagenomic binning, comparative biology and taxonomic classification.</title>
        <authorList>
            <person name="Goeker M."/>
        </authorList>
    </citation>
    <scope>NUCLEOTIDE SEQUENCE [LARGE SCALE GENOMIC DNA]</scope>
    <source>
        <strain evidence="1 2">DSM 26385</strain>
    </source>
</reference>
<organism evidence="1 2">
    <name type="scientific">Allorhizobium borbori</name>
    <dbReference type="NCBI Taxonomy" id="485907"/>
    <lineage>
        <taxon>Bacteria</taxon>
        <taxon>Pseudomonadati</taxon>
        <taxon>Pseudomonadota</taxon>
        <taxon>Alphaproteobacteria</taxon>
        <taxon>Hyphomicrobiales</taxon>
        <taxon>Rhizobiaceae</taxon>
        <taxon>Rhizobium/Agrobacterium group</taxon>
        <taxon>Allorhizobium</taxon>
    </lineage>
</organism>
<evidence type="ECO:0000313" key="1">
    <source>
        <dbReference type="EMBL" id="MBB4103001.1"/>
    </source>
</evidence>
<keyword evidence="2" id="KW-1185">Reference proteome</keyword>
<dbReference type="AlphaFoldDB" id="A0A7W6K0N9"/>
<gene>
    <name evidence="1" type="ORF">GGQ66_001556</name>
</gene>
<dbReference type="Proteomes" id="UP000584824">
    <property type="component" value="Unassembled WGS sequence"/>
</dbReference>
<comment type="caution">
    <text evidence="1">The sequence shown here is derived from an EMBL/GenBank/DDBJ whole genome shotgun (WGS) entry which is preliminary data.</text>
</comment>
<accession>A0A7W6K0N9</accession>
<proteinExistence type="predicted"/>
<protein>
    <submittedName>
        <fullName evidence="1">Uncharacterized protein</fullName>
    </submittedName>
</protein>